<dbReference type="RefSeq" id="XP_028596885.1">
    <property type="nucleotide sequence ID" value="XM_028741052.1"/>
</dbReference>
<reference evidence="8 9" key="1">
    <citation type="journal article" date="2019" name="Proc. Natl. Acad. Sci. U.S.A.">
        <title>Regulatory changes in pterin and carotenoid genes underlie balanced color polymorphisms in the wall lizard.</title>
        <authorList>
            <person name="Andrade P."/>
            <person name="Pinho C."/>
            <person name="Perez I de Lanuza G."/>
            <person name="Afonso S."/>
            <person name="Brejcha J."/>
            <person name="Rubin C.J."/>
            <person name="Wallerman O."/>
            <person name="Pereira P."/>
            <person name="Sabatino S.J."/>
            <person name="Bellati A."/>
            <person name="Pellitteri-Rosa D."/>
            <person name="Bosakova Z."/>
            <person name="Bunikis I."/>
            <person name="Carretero M.A."/>
            <person name="Feiner N."/>
            <person name="Marsik P."/>
            <person name="Pauperio F."/>
            <person name="Salvi D."/>
            <person name="Soler L."/>
            <person name="While G.M."/>
            <person name="Uller T."/>
            <person name="Font E."/>
            <person name="Andersson L."/>
            <person name="Carneiro M."/>
        </authorList>
    </citation>
    <scope>NUCLEOTIDE SEQUENCE</scope>
</reference>
<dbReference type="PROSITE" id="PS51065">
    <property type="entry name" value="NHR"/>
    <property type="match status" value="1"/>
</dbReference>
<dbReference type="GO" id="GO:0005737">
    <property type="term" value="C:cytoplasm"/>
    <property type="evidence" value="ECO:0007669"/>
    <property type="project" value="Ensembl"/>
</dbReference>
<gene>
    <name evidence="8" type="primary">NEURL3</name>
</gene>
<dbReference type="GeneID" id="114602611"/>
<keyword evidence="3 5" id="KW-0863">Zinc-finger</keyword>
<proteinExistence type="predicted"/>
<evidence type="ECO:0000256" key="5">
    <source>
        <dbReference type="PROSITE-ProRule" id="PRU00175"/>
    </source>
</evidence>
<dbReference type="Pfam" id="PF07177">
    <property type="entry name" value="Neuralized"/>
    <property type="match status" value="1"/>
</dbReference>
<dbReference type="SUPFAM" id="SSF57850">
    <property type="entry name" value="RING/U-box"/>
    <property type="match status" value="1"/>
</dbReference>
<keyword evidence="9" id="KW-1185">Reference proteome</keyword>
<dbReference type="InterPro" id="IPR037962">
    <property type="entry name" value="Neuralized"/>
</dbReference>
<dbReference type="GO" id="GO:1901800">
    <property type="term" value="P:positive regulation of proteasomal protein catabolic process"/>
    <property type="evidence" value="ECO:0007669"/>
    <property type="project" value="Ensembl"/>
</dbReference>
<dbReference type="CTD" id="93082"/>
<evidence type="ECO:0000259" key="7">
    <source>
        <dbReference type="PROSITE" id="PS51065"/>
    </source>
</evidence>
<dbReference type="FunFam" id="2.60.120.920:FF:000005">
    <property type="entry name" value="Putative E3 ubiquitin-protein ligase NEURL1B"/>
    <property type="match status" value="1"/>
</dbReference>
<dbReference type="AlphaFoldDB" id="A0A670IP04"/>
<dbReference type="GO" id="GO:0070371">
    <property type="term" value="P:ERK1 and ERK2 cascade"/>
    <property type="evidence" value="ECO:0007669"/>
    <property type="project" value="Ensembl"/>
</dbReference>
<accession>A0A670IP04</accession>
<evidence type="ECO:0000256" key="3">
    <source>
        <dbReference type="ARBA" id="ARBA00022771"/>
    </source>
</evidence>
<dbReference type="KEGG" id="pmua:114602611"/>
<keyword evidence="1" id="KW-0479">Metal-binding</keyword>
<dbReference type="GO" id="GO:0008270">
    <property type="term" value="F:zinc ion binding"/>
    <property type="evidence" value="ECO:0007669"/>
    <property type="project" value="UniProtKB-KW"/>
</dbReference>
<dbReference type="InterPro" id="IPR001841">
    <property type="entry name" value="Znf_RING"/>
</dbReference>
<protein>
    <submittedName>
        <fullName evidence="8">Neuralized E3 ubiquitin protein ligase 3</fullName>
    </submittedName>
</protein>
<dbReference type="InterPro" id="IPR043136">
    <property type="entry name" value="B30.2/SPRY_sf"/>
</dbReference>
<reference evidence="8" key="3">
    <citation type="submission" date="2025-09" db="UniProtKB">
        <authorList>
            <consortium name="Ensembl"/>
        </authorList>
    </citation>
    <scope>IDENTIFICATION</scope>
</reference>
<evidence type="ECO:0000313" key="9">
    <source>
        <dbReference type="Proteomes" id="UP000472272"/>
    </source>
</evidence>
<name>A0A670IP04_PODMU</name>
<dbReference type="PANTHER" id="PTHR12429">
    <property type="entry name" value="NEURALIZED"/>
    <property type="match status" value="1"/>
</dbReference>
<dbReference type="SMART" id="SM00184">
    <property type="entry name" value="RING"/>
    <property type="match status" value="1"/>
</dbReference>
<dbReference type="Gene3D" id="3.30.40.10">
    <property type="entry name" value="Zinc/RING finger domain, C3HC4 (zinc finger)"/>
    <property type="match status" value="1"/>
</dbReference>
<dbReference type="Proteomes" id="UP000472272">
    <property type="component" value="Chromosome 8"/>
</dbReference>
<feature type="domain" description="RING-type" evidence="6">
    <location>
        <begin position="208"/>
        <end position="247"/>
    </location>
</feature>
<sequence length="270" mass="29557">MGACLHPLEGPDVASQPPSGPLFFHPYLKGSQVIMDESHCIASRAATFCNGIVFSSRPIELYEKVTLKILKEESRWCGGLRVGFTWEDPSLVEPSVLPPYSCPDLVKQGKCRAAVLPEEYEAEGTIVSFWVDNQGSVFCSTNEKSEGFLVVDGVLVTRPLWAVVDIYGRTKAVQLLGPSSLPTNADGLSLLQQSESTCGDFHAFPEECAVCFGQKANTMMLPCSHANFCSHCSLKIFHTTSRCPLCRQEVKKIIPISVLAEGESPEVWPE</sequence>
<dbReference type="GeneTree" id="ENSGT00940000162540"/>
<reference evidence="8" key="2">
    <citation type="submission" date="2025-08" db="UniProtKB">
        <authorList>
            <consortium name="Ensembl"/>
        </authorList>
    </citation>
    <scope>IDENTIFICATION</scope>
</reference>
<dbReference type="InterPro" id="IPR006573">
    <property type="entry name" value="NHR_dom"/>
</dbReference>
<dbReference type="GO" id="GO:0061630">
    <property type="term" value="F:ubiquitin protein ligase activity"/>
    <property type="evidence" value="ECO:0007669"/>
    <property type="project" value="Ensembl"/>
</dbReference>
<dbReference type="PANTHER" id="PTHR12429:SF9">
    <property type="entry name" value="E3 UBIQUITIN-PROTEIN LIGASE NEURL3"/>
    <property type="match status" value="1"/>
</dbReference>
<evidence type="ECO:0000313" key="8">
    <source>
        <dbReference type="Ensembl" id="ENSPMRP00000013730.1"/>
    </source>
</evidence>
<keyword evidence="4" id="KW-0862">Zinc</keyword>
<evidence type="ECO:0000256" key="2">
    <source>
        <dbReference type="ARBA" id="ARBA00022737"/>
    </source>
</evidence>
<evidence type="ECO:0000256" key="1">
    <source>
        <dbReference type="ARBA" id="ARBA00022723"/>
    </source>
</evidence>
<dbReference type="Pfam" id="PF13920">
    <property type="entry name" value="zf-C3HC4_3"/>
    <property type="match status" value="1"/>
</dbReference>
<dbReference type="PROSITE" id="PS50089">
    <property type="entry name" value="ZF_RING_2"/>
    <property type="match status" value="1"/>
</dbReference>
<keyword evidence="2" id="KW-0677">Repeat</keyword>
<dbReference type="SMART" id="SM00588">
    <property type="entry name" value="NEUZ"/>
    <property type="match status" value="1"/>
</dbReference>
<dbReference type="OrthoDB" id="6078042at2759"/>
<dbReference type="OMA" id="HTHFCSS"/>
<dbReference type="InterPro" id="IPR013083">
    <property type="entry name" value="Znf_RING/FYVE/PHD"/>
</dbReference>
<organism evidence="8 9">
    <name type="scientific">Podarcis muralis</name>
    <name type="common">Wall lizard</name>
    <name type="synonym">Lacerta muralis</name>
    <dbReference type="NCBI Taxonomy" id="64176"/>
    <lineage>
        <taxon>Eukaryota</taxon>
        <taxon>Metazoa</taxon>
        <taxon>Chordata</taxon>
        <taxon>Craniata</taxon>
        <taxon>Vertebrata</taxon>
        <taxon>Euteleostomi</taxon>
        <taxon>Lepidosauria</taxon>
        <taxon>Squamata</taxon>
        <taxon>Bifurcata</taxon>
        <taxon>Unidentata</taxon>
        <taxon>Episquamata</taxon>
        <taxon>Laterata</taxon>
        <taxon>Lacertibaenia</taxon>
        <taxon>Lacertidae</taxon>
        <taxon>Podarcis</taxon>
    </lineage>
</organism>
<dbReference type="Ensembl" id="ENSPMRT00000014671.1">
    <property type="protein sequence ID" value="ENSPMRP00000013730.1"/>
    <property type="gene ID" value="ENSPMRG00000009209.1"/>
</dbReference>
<evidence type="ECO:0000256" key="4">
    <source>
        <dbReference type="ARBA" id="ARBA00022833"/>
    </source>
</evidence>
<feature type="domain" description="NHR" evidence="7">
    <location>
        <begin position="21"/>
        <end position="178"/>
    </location>
</feature>
<evidence type="ECO:0000259" key="6">
    <source>
        <dbReference type="PROSITE" id="PS50089"/>
    </source>
</evidence>
<dbReference type="Gene3D" id="2.60.120.920">
    <property type="match status" value="1"/>
</dbReference>